<dbReference type="InterPro" id="IPR005122">
    <property type="entry name" value="Uracil-DNA_glycosylase-like"/>
</dbReference>
<dbReference type="GO" id="GO:0046872">
    <property type="term" value="F:metal ion binding"/>
    <property type="evidence" value="ECO:0007669"/>
    <property type="project" value="UniProtKB-KW"/>
</dbReference>
<dbReference type="GO" id="GO:0004844">
    <property type="term" value="F:uracil DNA N-glycosylase activity"/>
    <property type="evidence" value="ECO:0007669"/>
    <property type="project" value="UniProtKB-EC"/>
</dbReference>
<evidence type="ECO:0000256" key="1">
    <source>
        <dbReference type="ARBA" id="ARBA00001400"/>
    </source>
</evidence>
<organism evidence="14 15">
    <name type="scientific">Rhizobium chutanense</name>
    <dbReference type="NCBI Taxonomy" id="2035448"/>
    <lineage>
        <taxon>Bacteria</taxon>
        <taxon>Pseudomonadati</taxon>
        <taxon>Pseudomonadota</taxon>
        <taxon>Alphaproteobacteria</taxon>
        <taxon>Hyphomicrobiales</taxon>
        <taxon>Rhizobiaceae</taxon>
        <taxon>Rhizobium/Agrobacterium group</taxon>
        <taxon>Rhizobium</taxon>
    </lineage>
</organism>
<evidence type="ECO:0000259" key="13">
    <source>
        <dbReference type="SMART" id="SM00986"/>
    </source>
</evidence>
<keyword evidence="5" id="KW-0004">4Fe-4S</keyword>
<dbReference type="PANTHER" id="PTHR33693">
    <property type="entry name" value="TYPE-5 URACIL-DNA GLYCOSYLASE"/>
    <property type="match status" value="1"/>
</dbReference>
<dbReference type="InterPro" id="IPR051536">
    <property type="entry name" value="UDG_Type-4/5"/>
</dbReference>
<evidence type="ECO:0000256" key="9">
    <source>
        <dbReference type="ARBA" id="ARBA00023004"/>
    </source>
</evidence>
<keyword evidence="7" id="KW-0227">DNA damage</keyword>
<dbReference type="GO" id="GO:0051539">
    <property type="term" value="F:4 iron, 4 sulfur cluster binding"/>
    <property type="evidence" value="ECO:0007669"/>
    <property type="project" value="UniProtKB-KW"/>
</dbReference>
<accession>A0A2A6JH34</accession>
<evidence type="ECO:0000313" key="15">
    <source>
        <dbReference type="Proteomes" id="UP000220768"/>
    </source>
</evidence>
<dbReference type="EMBL" id="NWSV01000003">
    <property type="protein sequence ID" value="PDT05306.1"/>
    <property type="molecule type" value="Genomic_DNA"/>
</dbReference>
<keyword evidence="10" id="KW-0411">Iron-sulfur</keyword>
<feature type="compositionally biased region" description="Low complexity" evidence="12">
    <location>
        <begin position="74"/>
        <end position="84"/>
    </location>
</feature>
<dbReference type="RefSeq" id="WP_097611297.1">
    <property type="nucleotide sequence ID" value="NZ_NWSV01000003.1"/>
</dbReference>
<keyword evidence="9" id="KW-0408">Iron</keyword>
<dbReference type="InterPro" id="IPR036895">
    <property type="entry name" value="Uracil-DNA_glycosylase-like_sf"/>
</dbReference>
<sequence length="298" mass="31805">MISANDLSPAELAALLHFHADAGVEWLLEEEAVDRFAEFEAMKAARRPATQVQPQAPAGERPGAGEGRTPPRPLAAARPAPTAASGPQPAIPDGEAVQQARFVAETARSLAELKTAIEAFNGCNLKHSARSTIFASGDATSGIMVIGSAPGAEDDREGVPFSGKSGQLFDKMLAAIGLTRSSVLLTQVIPWRPPGNRPPSAAEMDICRPFIERQIALAEPKAILLLGNFSARFFFGENDTIHGLRGRWKEIAVADCVIPAIASLHPQDLLTAPVNKRLAWNDLLAFQAKLKSLSLLRN</sequence>
<keyword evidence="8" id="KW-0378">Hydrolase</keyword>
<keyword evidence="6" id="KW-0479">Metal-binding</keyword>
<evidence type="ECO:0000256" key="5">
    <source>
        <dbReference type="ARBA" id="ARBA00022485"/>
    </source>
</evidence>
<gene>
    <name evidence="14" type="ORF">CO666_06725</name>
</gene>
<evidence type="ECO:0000256" key="6">
    <source>
        <dbReference type="ARBA" id="ARBA00022723"/>
    </source>
</evidence>
<evidence type="ECO:0000256" key="4">
    <source>
        <dbReference type="ARBA" id="ARBA00019403"/>
    </source>
</evidence>
<evidence type="ECO:0000256" key="8">
    <source>
        <dbReference type="ARBA" id="ARBA00022801"/>
    </source>
</evidence>
<evidence type="ECO:0000256" key="11">
    <source>
        <dbReference type="ARBA" id="ARBA00023204"/>
    </source>
</evidence>
<evidence type="ECO:0000256" key="3">
    <source>
        <dbReference type="ARBA" id="ARBA00012030"/>
    </source>
</evidence>
<dbReference type="SMART" id="SM00987">
    <property type="entry name" value="UreE_C"/>
    <property type="match status" value="1"/>
</dbReference>
<comment type="similarity">
    <text evidence="2">Belongs to the uracil-DNA glycosylase (UDG) superfamily. Type 4 (UDGa) family.</text>
</comment>
<dbReference type="SMART" id="SM00986">
    <property type="entry name" value="UDG"/>
    <property type="match status" value="1"/>
</dbReference>
<protein>
    <recommendedName>
        <fullName evidence="4">Type-4 uracil-DNA glycosylase</fullName>
        <ecNumber evidence="3">3.2.2.27</ecNumber>
    </recommendedName>
</protein>
<dbReference type="InterPro" id="IPR005273">
    <property type="entry name" value="Ura-DNA_glyco_family4"/>
</dbReference>
<comment type="catalytic activity">
    <reaction evidence="1">
        <text>Hydrolyzes single-stranded DNA or mismatched double-stranded DNA and polynucleotides, releasing free uracil.</text>
        <dbReference type="EC" id="3.2.2.27"/>
    </reaction>
</comment>
<comment type="caution">
    <text evidence="14">The sequence shown here is derived from an EMBL/GenBank/DDBJ whole genome shotgun (WGS) entry which is preliminary data.</text>
</comment>
<evidence type="ECO:0000256" key="2">
    <source>
        <dbReference type="ARBA" id="ARBA00006521"/>
    </source>
</evidence>
<dbReference type="AlphaFoldDB" id="A0A2A6JH34"/>
<keyword evidence="15" id="KW-1185">Reference proteome</keyword>
<dbReference type="CDD" id="cd10030">
    <property type="entry name" value="UDG-F4_TTUDGA_SPO1dp_like"/>
    <property type="match status" value="1"/>
</dbReference>
<dbReference type="Pfam" id="PF03167">
    <property type="entry name" value="UDG"/>
    <property type="match status" value="1"/>
</dbReference>
<evidence type="ECO:0000313" key="14">
    <source>
        <dbReference type="EMBL" id="PDT05306.1"/>
    </source>
</evidence>
<name>A0A2A6JH34_9HYPH</name>
<dbReference type="NCBIfam" id="TIGR00758">
    <property type="entry name" value="UDG_fam4"/>
    <property type="match status" value="1"/>
</dbReference>
<dbReference type="Gene3D" id="3.40.470.10">
    <property type="entry name" value="Uracil-DNA glycosylase-like domain"/>
    <property type="match status" value="1"/>
</dbReference>
<evidence type="ECO:0000256" key="10">
    <source>
        <dbReference type="ARBA" id="ARBA00023014"/>
    </source>
</evidence>
<dbReference type="SUPFAM" id="SSF52141">
    <property type="entry name" value="Uracil-DNA glycosylase-like"/>
    <property type="match status" value="1"/>
</dbReference>
<dbReference type="Proteomes" id="UP000220768">
    <property type="component" value="Unassembled WGS sequence"/>
</dbReference>
<dbReference type="GO" id="GO:0006281">
    <property type="term" value="P:DNA repair"/>
    <property type="evidence" value="ECO:0007669"/>
    <property type="project" value="UniProtKB-KW"/>
</dbReference>
<feature type="domain" description="Uracil-DNA glycosylase-like" evidence="13">
    <location>
        <begin position="134"/>
        <end position="284"/>
    </location>
</feature>
<proteinExistence type="inferred from homology"/>
<reference evidence="14 15" key="1">
    <citation type="submission" date="2017-09" db="EMBL/GenBank/DDBJ databases">
        <title>Comparative genomics of rhizobia isolated from Phaseolus vulgaris in China.</title>
        <authorList>
            <person name="Tong W."/>
        </authorList>
    </citation>
    <scope>NUCLEOTIDE SEQUENCE [LARGE SCALE GENOMIC DNA]</scope>
    <source>
        <strain evidence="14 15">C5</strain>
    </source>
</reference>
<dbReference type="EC" id="3.2.2.27" evidence="3"/>
<keyword evidence="11" id="KW-0234">DNA repair</keyword>
<evidence type="ECO:0000256" key="12">
    <source>
        <dbReference type="SAM" id="MobiDB-lite"/>
    </source>
</evidence>
<dbReference type="PANTHER" id="PTHR33693:SF1">
    <property type="entry name" value="TYPE-4 URACIL-DNA GLYCOSYLASE"/>
    <property type="match status" value="1"/>
</dbReference>
<feature type="region of interest" description="Disordered" evidence="12">
    <location>
        <begin position="45"/>
        <end position="92"/>
    </location>
</feature>
<evidence type="ECO:0000256" key="7">
    <source>
        <dbReference type="ARBA" id="ARBA00022763"/>
    </source>
</evidence>